<dbReference type="EMBL" id="HACA01032959">
    <property type="protein sequence ID" value="CDW50320.1"/>
    <property type="molecule type" value="Transcribed_RNA"/>
</dbReference>
<dbReference type="AlphaFoldDB" id="A0A0K2VK08"/>
<sequence>MRALPQFQLLIKLTTTSCLWSTDWIIPLPFGFKFRIRRYIETRKTMVLDLRGAVITLTASGSTALASHHLKLKIQDRNPEAISTFHTNEHND</sequence>
<reference evidence="1" key="1">
    <citation type="submission" date="2014-05" db="EMBL/GenBank/DDBJ databases">
        <authorList>
            <person name="Chronopoulou M."/>
        </authorList>
    </citation>
    <scope>NUCLEOTIDE SEQUENCE</scope>
    <source>
        <tissue evidence="1">Whole organism</tissue>
    </source>
</reference>
<protein>
    <submittedName>
        <fullName evidence="1">Uncharacterized protein</fullName>
    </submittedName>
</protein>
<organism evidence="1">
    <name type="scientific">Lepeophtheirus salmonis</name>
    <name type="common">Salmon louse</name>
    <name type="synonym">Caligus salmonis</name>
    <dbReference type="NCBI Taxonomy" id="72036"/>
    <lineage>
        <taxon>Eukaryota</taxon>
        <taxon>Metazoa</taxon>
        <taxon>Ecdysozoa</taxon>
        <taxon>Arthropoda</taxon>
        <taxon>Crustacea</taxon>
        <taxon>Multicrustacea</taxon>
        <taxon>Hexanauplia</taxon>
        <taxon>Copepoda</taxon>
        <taxon>Siphonostomatoida</taxon>
        <taxon>Caligidae</taxon>
        <taxon>Lepeophtheirus</taxon>
    </lineage>
</organism>
<name>A0A0K2VK08_LEPSM</name>
<evidence type="ECO:0000313" key="1">
    <source>
        <dbReference type="EMBL" id="CDW50321.1"/>
    </source>
</evidence>
<accession>A0A0K2VK08</accession>
<proteinExistence type="predicted"/>
<dbReference type="EMBL" id="HACA01032960">
    <property type="protein sequence ID" value="CDW50321.1"/>
    <property type="molecule type" value="Transcribed_RNA"/>
</dbReference>